<dbReference type="NCBIfam" id="TIGR01764">
    <property type="entry name" value="excise"/>
    <property type="match status" value="1"/>
</dbReference>
<gene>
    <name evidence="2" type="ORF">KL86SPO_50227</name>
</gene>
<evidence type="ECO:0000259" key="1">
    <source>
        <dbReference type="Pfam" id="PF12728"/>
    </source>
</evidence>
<dbReference type="AlphaFoldDB" id="A0A212LY68"/>
<name>A0A212LY68_9FIRM</name>
<dbReference type="GO" id="GO:0003677">
    <property type="term" value="F:DNA binding"/>
    <property type="evidence" value="ECO:0007669"/>
    <property type="project" value="InterPro"/>
</dbReference>
<dbReference type="EMBL" id="FMJE01000005">
    <property type="protein sequence ID" value="SCM82456.1"/>
    <property type="molecule type" value="Genomic_DNA"/>
</dbReference>
<dbReference type="InterPro" id="IPR010093">
    <property type="entry name" value="SinI_DNA-bd"/>
</dbReference>
<dbReference type="InterPro" id="IPR041657">
    <property type="entry name" value="HTH_17"/>
</dbReference>
<dbReference type="RefSeq" id="WP_288185130.1">
    <property type="nucleotide sequence ID" value="NZ_LT608335.1"/>
</dbReference>
<organism evidence="2">
    <name type="scientific">uncultured Sporomusa sp</name>
    <dbReference type="NCBI Taxonomy" id="307249"/>
    <lineage>
        <taxon>Bacteria</taxon>
        <taxon>Bacillati</taxon>
        <taxon>Bacillota</taxon>
        <taxon>Negativicutes</taxon>
        <taxon>Selenomonadales</taxon>
        <taxon>Sporomusaceae</taxon>
        <taxon>Sporomusa</taxon>
        <taxon>environmental samples</taxon>
    </lineage>
</organism>
<dbReference type="Pfam" id="PF12728">
    <property type="entry name" value="HTH_17"/>
    <property type="match status" value="1"/>
</dbReference>
<sequence>MQCECGHEIYIPKYCPECGKPINLPMHGNHPNMPKIKLVKVQSQDKIQSELITVKELEEFLGISQPRAYELIHSKGFPTVKIGRNYRVDKTRLLAMIESGYTF</sequence>
<reference evidence="2" key="1">
    <citation type="submission" date="2016-08" db="EMBL/GenBank/DDBJ databases">
        <authorList>
            <person name="Seilhamer J.J."/>
        </authorList>
    </citation>
    <scope>NUCLEOTIDE SEQUENCE</scope>
    <source>
        <strain evidence="2">86</strain>
    </source>
</reference>
<accession>A0A212LY68</accession>
<proteinExistence type="predicted"/>
<evidence type="ECO:0000313" key="2">
    <source>
        <dbReference type="EMBL" id="SCM82456.1"/>
    </source>
</evidence>
<feature type="domain" description="Helix-turn-helix" evidence="1">
    <location>
        <begin position="52"/>
        <end position="99"/>
    </location>
</feature>
<protein>
    <recommendedName>
        <fullName evidence="1">Helix-turn-helix domain-containing protein</fullName>
    </recommendedName>
</protein>